<dbReference type="PRINTS" id="PR00455">
    <property type="entry name" value="HTHTETR"/>
</dbReference>
<dbReference type="RefSeq" id="WP_029099983.1">
    <property type="nucleotide sequence ID" value="NZ_JAPYYP010000010.1"/>
</dbReference>
<evidence type="ECO:0000313" key="8">
    <source>
        <dbReference type="Proteomes" id="UP001151071"/>
    </source>
</evidence>
<dbReference type="InterPro" id="IPR009057">
    <property type="entry name" value="Homeodomain-like_sf"/>
</dbReference>
<dbReference type="InterPro" id="IPR050109">
    <property type="entry name" value="HTH-type_TetR-like_transc_reg"/>
</dbReference>
<evidence type="ECO:0000256" key="5">
    <source>
        <dbReference type="PROSITE-ProRule" id="PRU00335"/>
    </source>
</evidence>
<dbReference type="SUPFAM" id="SSF48498">
    <property type="entry name" value="Tetracyclin repressor-like, C-terminal domain"/>
    <property type="match status" value="1"/>
</dbReference>
<dbReference type="PROSITE" id="PS01081">
    <property type="entry name" value="HTH_TETR_1"/>
    <property type="match status" value="1"/>
</dbReference>
<dbReference type="InterPro" id="IPR036271">
    <property type="entry name" value="Tet_transcr_reg_TetR-rel_C_sf"/>
</dbReference>
<dbReference type="GO" id="GO:0003700">
    <property type="term" value="F:DNA-binding transcription factor activity"/>
    <property type="evidence" value="ECO:0007669"/>
    <property type="project" value="TreeGrafter"/>
</dbReference>
<evidence type="ECO:0000256" key="4">
    <source>
        <dbReference type="ARBA" id="ARBA00023163"/>
    </source>
</evidence>
<keyword evidence="1" id="KW-0678">Repressor</keyword>
<organism evidence="7 8">
    <name type="scientific">Brevibacillus thermoruber</name>
    <dbReference type="NCBI Taxonomy" id="33942"/>
    <lineage>
        <taxon>Bacteria</taxon>
        <taxon>Bacillati</taxon>
        <taxon>Bacillota</taxon>
        <taxon>Bacilli</taxon>
        <taxon>Bacillales</taxon>
        <taxon>Paenibacillaceae</taxon>
        <taxon>Brevibacillus</taxon>
    </lineage>
</organism>
<keyword evidence="2" id="KW-0805">Transcription regulation</keyword>
<dbReference type="AlphaFoldDB" id="A0A9X3TQB0"/>
<dbReference type="PROSITE" id="PS50977">
    <property type="entry name" value="HTH_TETR_2"/>
    <property type="match status" value="1"/>
</dbReference>
<dbReference type="PANTHER" id="PTHR30055:SF234">
    <property type="entry name" value="HTH-TYPE TRANSCRIPTIONAL REGULATOR BETI"/>
    <property type="match status" value="1"/>
</dbReference>
<evidence type="ECO:0000256" key="2">
    <source>
        <dbReference type="ARBA" id="ARBA00023015"/>
    </source>
</evidence>
<dbReference type="Gene3D" id="1.10.357.10">
    <property type="entry name" value="Tetracycline Repressor, domain 2"/>
    <property type="match status" value="1"/>
</dbReference>
<keyword evidence="8" id="KW-1185">Reference proteome</keyword>
<name>A0A9X3TQB0_9BACL</name>
<protein>
    <submittedName>
        <fullName evidence="7">TetR/AcrR family transcriptional regulator</fullName>
    </submittedName>
</protein>
<accession>A0A9X3TQB0</accession>
<dbReference type="Pfam" id="PF00440">
    <property type="entry name" value="TetR_N"/>
    <property type="match status" value="1"/>
</dbReference>
<dbReference type="SUPFAM" id="SSF46689">
    <property type="entry name" value="Homeodomain-like"/>
    <property type="match status" value="1"/>
</dbReference>
<feature type="domain" description="HTH tetR-type" evidence="6">
    <location>
        <begin position="6"/>
        <end position="66"/>
    </location>
</feature>
<evidence type="ECO:0000313" key="7">
    <source>
        <dbReference type="EMBL" id="MDA5108802.1"/>
    </source>
</evidence>
<proteinExistence type="predicted"/>
<sequence length="197" mass="22039">MAKPNVVSKQELLRSAQQCVARQGLQALTLKAVAEGANVTPGTVYYHFRSKEQLLLELVQEMCRRSWQHLETDADTADGFLEAALDSAKSRCSHESLYHRLFFSLVAAGFHQEKLRAELSRLLQEENDALASQIRRHWHAEQLGDISAESWALLMNALIDGLALQALLSPTFDVERAYADLEKLIRRQLLPQGGASA</sequence>
<dbReference type="InterPro" id="IPR001647">
    <property type="entry name" value="HTH_TetR"/>
</dbReference>
<gene>
    <name evidence="7" type="ORF">O3V59_10545</name>
</gene>
<dbReference type="PANTHER" id="PTHR30055">
    <property type="entry name" value="HTH-TYPE TRANSCRIPTIONAL REGULATOR RUTR"/>
    <property type="match status" value="1"/>
</dbReference>
<feature type="DNA-binding region" description="H-T-H motif" evidence="5">
    <location>
        <begin position="29"/>
        <end position="48"/>
    </location>
</feature>
<dbReference type="Proteomes" id="UP001151071">
    <property type="component" value="Unassembled WGS sequence"/>
</dbReference>
<dbReference type="InterPro" id="IPR023772">
    <property type="entry name" value="DNA-bd_HTH_TetR-type_CS"/>
</dbReference>
<dbReference type="GO" id="GO:0000976">
    <property type="term" value="F:transcription cis-regulatory region binding"/>
    <property type="evidence" value="ECO:0007669"/>
    <property type="project" value="TreeGrafter"/>
</dbReference>
<evidence type="ECO:0000256" key="3">
    <source>
        <dbReference type="ARBA" id="ARBA00023125"/>
    </source>
</evidence>
<dbReference type="EMBL" id="JAPYYP010000010">
    <property type="protein sequence ID" value="MDA5108802.1"/>
    <property type="molecule type" value="Genomic_DNA"/>
</dbReference>
<evidence type="ECO:0000256" key="1">
    <source>
        <dbReference type="ARBA" id="ARBA00022491"/>
    </source>
</evidence>
<reference evidence="7" key="1">
    <citation type="submission" date="2022-12" db="EMBL/GenBank/DDBJ databases">
        <title>Draft genome sequence of the thermophilic strain Brevibacillus thermoruber HT42, isolated from Los Humeros, Puebla, Mexico, with biotechnological potential.</title>
        <authorList>
            <person name="Lara Sanchez J."/>
            <person name="Solis Palacios R."/>
            <person name="Bustos Baena A.S."/>
            <person name="Ruz Baez A.E."/>
            <person name="Espinosa Luna G."/>
            <person name="Oliart Ros R.M."/>
        </authorList>
    </citation>
    <scope>NUCLEOTIDE SEQUENCE</scope>
    <source>
        <strain evidence="7">HT42</strain>
    </source>
</reference>
<evidence type="ECO:0000259" key="6">
    <source>
        <dbReference type="PROSITE" id="PS50977"/>
    </source>
</evidence>
<keyword evidence="3 5" id="KW-0238">DNA-binding</keyword>
<comment type="caution">
    <text evidence="7">The sequence shown here is derived from an EMBL/GenBank/DDBJ whole genome shotgun (WGS) entry which is preliminary data.</text>
</comment>
<dbReference type="Pfam" id="PF13977">
    <property type="entry name" value="TetR_C_6"/>
    <property type="match status" value="1"/>
</dbReference>
<dbReference type="InterPro" id="IPR039538">
    <property type="entry name" value="BetI_C"/>
</dbReference>
<keyword evidence="4" id="KW-0804">Transcription</keyword>